<evidence type="ECO:0000256" key="1">
    <source>
        <dbReference type="ARBA" id="ARBA00022679"/>
    </source>
</evidence>
<keyword evidence="1" id="KW-0808">Transferase</keyword>
<comment type="caution">
    <text evidence="4">The sequence shown here is derived from an EMBL/GenBank/DDBJ whole genome shotgun (WGS) entry which is preliminary data.</text>
</comment>
<feature type="domain" description="Rhodanese" evidence="3">
    <location>
        <begin position="210"/>
        <end position="330"/>
    </location>
</feature>
<gene>
    <name evidence="4" type="ORF">FE257_004991</name>
</gene>
<dbReference type="EMBL" id="VCAU01000021">
    <property type="protein sequence ID" value="KAF9891056.1"/>
    <property type="molecule type" value="Genomic_DNA"/>
</dbReference>
<sequence length="337" mass="36631">MSPSSSPSPFSSILISPADFHSAKTSSFPRRILPVAAGRASLLPTFQAQHIPNSIFFNMDLIADTTSPYPQMLPTAAQFAASMRALGVRPDDILVVYDTPEVGMYSAPRVAWTCRFFGHADVHVMNNFRVYVEEGYPVEMETGEEGLSLSISTSPTAIPVEDGDVDGYYPLGESVTQQQQQQYDVIAFDELRDLLLLRSSNSSSSSSSDKAGGYQIIDARIPGRFSGSQDEMDPSLRSGHMPRAVNVPLAQMLDADTKAFLPVEALRGVFADAGVRAADLPLVILTCNSGVTAAALDLALRETGLARETRLRLYDGSWMEWTRRAEGALVVKDGEEE</sequence>
<keyword evidence="2" id="KW-0677">Repeat</keyword>
<evidence type="ECO:0000256" key="2">
    <source>
        <dbReference type="ARBA" id="ARBA00022737"/>
    </source>
</evidence>
<dbReference type="GO" id="GO:0005739">
    <property type="term" value="C:mitochondrion"/>
    <property type="evidence" value="ECO:0007669"/>
    <property type="project" value="TreeGrafter"/>
</dbReference>
<protein>
    <recommendedName>
        <fullName evidence="3">Rhodanese domain-containing protein</fullName>
    </recommendedName>
</protein>
<name>A0AAD4GVR0_ASPNN</name>
<reference evidence="4" key="2">
    <citation type="submission" date="2020-02" db="EMBL/GenBank/DDBJ databases">
        <authorList>
            <person name="Gilchrist C.L.M."/>
            <person name="Chooi Y.-H."/>
        </authorList>
    </citation>
    <scope>NUCLEOTIDE SEQUENCE</scope>
    <source>
        <strain evidence="4">MST-FP2251</strain>
    </source>
</reference>
<dbReference type="PANTHER" id="PTHR11364">
    <property type="entry name" value="THIOSULFATE SULFERTANSFERASE"/>
    <property type="match status" value="1"/>
</dbReference>
<dbReference type="PROSITE" id="PS50206">
    <property type="entry name" value="RHODANESE_3"/>
    <property type="match status" value="2"/>
</dbReference>
<evidence type="ECO:0000313" key="4">
    <source>
        <dbReference type="EMBL" id="KAF9891056.1"/>
    </source>
</evidence>
<dbReference type="Gene3D" id="3.40.250.10">
    <property type="entry name" value="Rhodanese-like domain"/>
    <property type="match status" value="2"/>
</dbReference>
<feature type="domain" description="Rhodanese" evidence="3">
    <location>
        <begin position="50"/>
        <end position="140"/>
    </location>
</feature>
<dbReference type="Proteomes" id="UP001194746">
    <property type="component" value="Unassembled WGS sequence"/>
</dbReference>
<dbReference type="Pfam" id="PF00581">
    <property type="entry name" value="Rhodanese"/>
    <property type="match status" value="1"/>
</dbReference>
<dbReference type="SUPFAM" id="SSF52821">
    <property type="entry name" value="Rhodanese/Cell cycle control phosphatase"/>
    <property type="match status" value="2"/>
</dbReference>
<dbReference type="GO" id="GO:0004792">
    <property type="term" value="F:thiosulfate-cyanide sulfurtransferase activity"/>
    <property type="evidence" value="ECO:0007669"/>
    <property type="project" value="TreeGrafter"/>
</dbReference>
<dbReference type="InterPro" id="IPR045078">
    <property type="entry name" value="TST/MPST-like"/>
</dbReference>
<organism evidence="4 5">
    <name type="scientific">Aspergillus nanangensis</name>
    <dbReference type="NCBI Taxonomy" id="2582783"/>
    <lineage>
        <taxon>Eukaryota</taxon>
        <taxon>Fungi</taxon>
        <taxon>Dikarya</taxon>
        <taxon>Ascomycota</taxon>
        <taxon>Pezizomycotina</taxon>
        <taxon>Eurotiomycetes</taxon>
        <taxon>Eurotiomycetidae</taxon>
        <taxon>Eurotiales</taxon>
        <taxon>Aspergillaceae</taxon>
        <taxon>Aspergillus</taxon>
        <taxon>Aspergillus subgen. Circumdati</taxon>
    </lineage>
</organism>
<dbReference type="CDD" id="cd01449">
    <property type="entry name" value="TST_Repeat_2"/>
    <property type="match status" value="1"/>
</dbReference>
<evidence type="ECO:0000259" key="3">
    <source>
        <dbReference type="PROSITE" id="PS50206"/>
    </source>
</evidence>
<dbReference type="AlphaFoldDB" id="A0AAD4GVR0"/>
<dbReference type="CDD" id="cd01448">
    <property type="entry name" value="TST_Repeat_1"/>
    <property type="match status" value="1"/>
</dbReference>
<reference evidence="4" key="1">
    <citation type="journal article" date="2019" name="Beilstein J. Org. Chem.">
        <title>Nanangenines: drimane sesquiterpenoids as the dominant metabolite cohort of a novel Australian fungus, Aspergillus nanangensis.</title>
        <authorList>
            <person name="Lacey H.J."/>
            <person name="Gilchrist C.L.M."/>
            <person name="Crombie A."/>
            <person name="Kalaitzis J.A."/>
            <person name="Vuong D."/>
            <person name="Rutledge P.J."/>
            <person name="Turner P."/>
            <person name="Pitt J.I."/>
            <person name="Lacey E."/>
            <person name="Chooi Y.H."/>
            <person name="Piggott A.M."/>
        </authorList>
    </citation>
    <scope>NUCLEOTIDE SEQUENCE</scope>
    <source>
        <strain evidence="4">MST-FP2251</strain>
    </source>
</reference>
<dbReference type="InterPro" id="IPR001763">
    <property type="entry name" value="Rhodanese-like_dom"/>
</dbReference>
<dbReference type="PANTHER" id="PTHR11364:SF27">
    <property type="entry name" value="SULFURTRANSFERASE"/>
    <property type="match status" value="1"/>
</dbReference>
<keyword evidence="5" id="KW-1185">Reference proteome</keyword>
<evidence type="ECO:0000313" key="5">
    <source>
        <dbReference type="Proteomes" id="UP001194746"/>
    </source>
</evidence>
<proteinExistence type="predicted"/>
<dbReference type="SMART" id="SM00450">
    <property type="entry name" value="RHOD"/>
    <property type="match status" value="2"/>
</dbReference>
<accession>A0AAD4GVR0</accession>
<dbReference type="InterPro" id="IPR036873">
    <property type="entry name" value="Rhodanese-like_dom_sf"/>
</dbReference>